<sequence>MNVQQQIAGWPDPPITPSGQPYPSMLLRPRSFSAGPGRDLDKIFGDLHRVLKRLRFAKLRDVSQHPHSWNEWLSIFFAWARLCFRPADYGDFDLEMFVDAEDVEHGALGVGHTYAHGSVVLHFVLGNDGLPDELKWYSFLARSPEPYDVTRYELCLCTVLRLPPHSLQNLKDDYGVVRYDSTEAPSPFESLVSSLVAICETTSCRFGLATDGSKTLCLKLASDQLLQPGIRYCDYRVVHCSDVSLTHAIMAMMYDLSASLVDQPPRLYGAPDRVLSYNLPPHDFSDFDHYQLANSAQAYELFLQWKESACESALSSLPTVGSTIPILRCNVVSTGRGGKFIPLRSNDPICPLPAATEQLYFARRRPRNEDIAQRLRDHERLVFKVSVIKQQGRDYWSQVYFGTLVTQSGSVVARENVCLKLFDERFSEVPDRKTYDTEPWGYGENVIHFADMMLRREESAYERLKEYQGGPIPWCYGFHEFVVPDGQRVLGMLLEAIPGKSLQDIIAENHSIWTFEDRVAFLKRVRQTIKILSHAGVYQNDWHAKQILCVDNSLQGQHGGSSGTRANVAELDMVLFDFAFATQVWGSEPGALLPENHDITHLKHVLLNEGMEAALKAAGWDERDACEA</sequence>
<dbReference type="Proteomes" id="UP000077266">
    <property type="component" value="Unassembled WGS sequence"/>
</dbReference>
<dbReference type="AlphaFoldDB" id="A0A165PN74"/>
<dbReference type="InParanoid" id="A0A165PN74"/>
<proteinExistence type="predicted"/>
<dbReference type="OrthoDB" id="3138711at2759"/>
<dbReference type="InterPro" id="IPR011009">
    <property type="entry name" value="Kinase-like_dom_sf"/>
</dbReference>
<accession>A0A165PN74</accession>
<protein>
    <recommendedName>
        <fullName evidence="3">Protein kinase domain-containing protein</fullName>
    </recommendedName>
</protein>
<name>A0A165PN74_EXIGL</name>
<evidence type="ECO:0000313" key="2">
    <source>
        <dbReference type="Proteomes" id="UP000077266"/>
    </source>
</evidence>
<dbReference type="EMBL" id="KV425888">
    <property type="protein sequence ID" value="KZW02414.1"/>
    <property type="molecule type" value="Genomic_DNA"/>
</dbReference>
<gene>
    <name evidence="1" type="ORF">EXIGLDRAFT_734540</name>
</gene>
<organism evidence="1 2">
    <name type="scientific">Exidia glandulosa HHB12029</name>
    <dbReference type="NCBI Taxonomy" id="1314781"/>
    <lineage>
        <taxon>Eukaryota</taxon>
        <taxon>Fungi</taxon>
        <taxon>Dikarya</taxon>
        <taxon>Basidiomycota</taxon>
        <taxon>Agaricomycotina</taxon>
        <taxon>Agaricomycetes</taxon>
        <taxon>Auriculariales</taxon>
        <taxon>Exidiaceae</taxon>
        <taxon>Exidia</taxon>
    </lineage>
</organism>
<evidence type="ECO:0008006" key="3">
    <source>
        <dbReference type="Google" id="ProtNLM"/>
    </source>
</evidence>
<evidence type="ECO:0000313" key="1">
    <source>
        <dbReference type="EMBL" id="KZW02414.1"/>
    </source>
</evidence>
<keyword evidence="2" id="KW-1185">Reference proteome</keyword>
<reference evidence="1 2" key="1">
    <citation type="journal article" date="2016" name="Mol. Biol. Evol.">
        <title>Comparative Genomics of Early-Diverging Mushroom-Forming Fungi Provides Insights into the Origins of Lignocellulose Decay Capabilities.</title>
        <authorList>
            <person name="Nagy L.G."/>
            <person name="Riley R."/>
            <person name="Tritt A."/>
            <person name="Adam C."/>
            <person name="Daum C."/>
            <person name="Floudas D."/>
            <person name="Sun H."/>
            <person name="Yadav J.S."/>
            <person name="Pangilinan J."/>
            <person name="Larsson K.H."/>
            <person name="Matsuura K."/>
            <person name="Barry K."/>
            <person name="Labutti K."/>
            <person name="Kuo R."/>
            <person name="Ohm R.A."/>
            <person name="Bhattacharya S.S."/>
            <person name="Shirouzu T."/>
            <person name="Yoshinaga Y."/>
            <person name="Martin F.M."/>
            <person name="Grigoriev I.V."/>
            <person name="Hibbett D.S."/>
        </authorList>
    </citation>
    <scope>NUCLEOTIDE SEQUENCE [LARGE SCALE GENOMIC DNA]</scope>
    <source>
        <strain evidence="1 2">HHB12029</strain>
    </source>
</reference>
<dbReference type="SUPFAM" id="SSF56112">
    <property type="entry name" value="Protein kinase-like (PK-like)"/>
    <property type="match status" value="1"/>
</dbReference>